<dbReference type="InterPro" id="IPR036388">
    <property type="entry name" value="WH-like_DNA-bd_sf"/>
</dbReference>
<reference evidence="2 3" key="1">
    <citation type="submission" date="2022-06" db="EMBL/GenBank/DDBJ databases">
        <title>Halomicroarcula sp. a new haloarchaeum isolate from saline soil.</title>
        <authorList>
            <person name="Strakova D."/>
            <person name="Galisteo C."/>
            <person name="Sanchez-Porro C."/>
            <person name="Ventosa A."/>
        </authorList>
    </citation>
    <scope>NUCLEOTIDE SEQUENCE [LARGE SCALE GENOMIC DNA]</scope>
    <source>
        <strain evidence="2 3">S3CR25-11</strain>
    </source>
</reference>
<dbReference type="EMBL" id="JAMQOS010000001">
    <property type="protein sequence ID" value="MDS0280811.1"/>
    <property type="molecule type" value="Genomic_DNA"/>
</dbReference>
<dbReference type="Proteomes" id="UP001268864">
    <property type="component" value="Unassembled WGS sequence"/>
</dbReference>
<evidence type="ECO:0000313" key="2">
    <source>
        <dbReference type="EMBL" id="MDS0280811.1"/>
    </source>
</evidence>
<accession>A0ABU2FKB6</accession>
<keyword evidence="3" id="KW-1185">Reference proteome</keyword>
<dbReference type="Gene3D" id="1.10.10.10">
    <property type="entry name" value="Winged helix-like DNA-binding domain superfamily/Winged helix DNA-binding domain"/>
    <property type="match status" value="1"/>
</dbReference>
<evidence type="ECO:0000256" key="1">
    <source>
        <dbReference type="SAM" id="MobiDB-lite"/>
    </source>
</evidence>
<comment type="caution">
    <text evidence="2">The sequence shown here is derived from an EMBL/GenBank/DDBJ whole genome shotgun (WGS) entry which is preliminary data.</text>
</comment>
<evidence type="ECO:0000313" key="3">
    <source>
        <dbReference type="Proteomes" id="UP001268864"/>
    </source>
</evidence>
<proteinExistence type="predicted"/>
<gene>
    <name evidence="2" type="ORF">NDI86_01665</name>
</gene>
<sequence length="85" mass="9123">MALEHCPMPGANRDDDSGKYTEKYPPDAFIAALEAEGGSAGTQPIAERVGCSYETAYKKLCSLADDGEIDRQKVGNANLWVIGDE</sequence>
<name>A0ABU2FKB6_9EURY</name>
<feature type="compositionally biased region" description="Basic and acidic residues" evidence="1">
    <location>
        <begin position="12"/>
        <end position="21"/>
    </location>
</feature>
<protein>
    <submittedName>
        <fullName evidence="2">Transcriptional regulator</fullName>
    </submittedName>
</protein>
<organism evidence="2 3">
    <name type="scientific">Haloarcula onubensis</name>
    <dbReference type="NCBI Taxonomy" id="2950539"/>
    <lineage>
        <taxon>Archaea</taxon>
        <taxon>Methanobacteriati</taxon>
        <taxon>Methanobacteriota</taxon>
        <taxon>Stenosarchaea group</taxon>
        <taxon>Halobacteria</taxon>
        <taxon>Halobacteriales</taxon>
        <taxon>Haloarculaceae</taxon>
        <taxon>Haloarcula</taxon>
    </lineage>
</organism>
<feature type="region of interest" description="Disordered" evidence="1">
    <location>
        <begin position="1"/>
        <end position="21"/>
    </location>
</feature>